<proteinExistence type="predicted"/>
<dbReference type="AlphaFoldDB" id="A0A427NK42"/>
<comment type="caution">
    <text evidence="1">The sequence shown here is derived from an EMBL/GenBank/DDBJ whole genome shotgun (WGS) entry which is preliminary data.</text>
</comment>
<accession>A0A427NK42</accession>
<reference evidence="2" key="1">
    <citation type="submission" date="2018-11" db="EMBL/GenBank/DDBJ databases">
        <title>FDA dAtabase for Regulatory Grade micrObial Sequences (FDA-ARGOS): Supporting development and validation of Infectious Disease Dx tests.</title>
        <authorList>
            <person name="Goldberg B."/>
            <person name="Campos J."/>
            <person name="Tallon L."/>
            <person name="Sadzewicz L."/>
            <person name="Zhao X."/>
            <person name="Vavikolanu K."/>
            <person name="Mehta A."/>
            <person name="Aluvathingal J."/>
            <person name="Nadendla S."/>
            <person name="Geyer C."/>
            <person name="Nandy P."/>
            <person name="Yan Y."/>
            <person name="Sichtig H."/>
        </authorList>
    </citation>
    <scope>NUCLEOTIDE SEQUENCE [LARGE SCALE GENOMIC DNA]</scope>
    <source>
        <strain evidence="2">FDAARGOS_544</strain>
    </source>
</reference>
<dbReference type="Proteomes" id="UP000272140">
    <property type="component" value="Unassembled WGS sequence"/>
</dbReference>
<sequence length="110" mass="12788">MKKNILKKNEKYFADAIEHEAWQFTLDIHIQYRNNLVSNIAVCNLTKCNMGGDIKFKRFSNQISWPTKPFAYNVHGSVILSARARDCIREGEESFATYLFFEILDKCGEC</sequence>
<protein>
    <submittedName>
        <fullName evidence="1">Uncharacterized protein</fullName>
    </submittedName>
</protein>
<evidence type="ECO:0000313" key="2">
    <source>
        <dbReference type="Proteomes" id="UP000272140"/>
    </source>
</evidence>
<name>A0A427NK42_9BURK</name>
<organism evidence="1 2">
    <name type="scientific">Burkholderia cenocepacia</name>
    <dbReference type="NCBI Taxonomy" id="95486"/>
    <lineage>
        <taxon>Bacteria</taxon>
        <taxon>Pseudomonadati</taxon>
        <taxon>Pseudomonadota</taxon>
        <taxon>Betaproteobacteria</taxon>
        <taxon>Burkholderiales</taxon>
        <taxon>Burkholderiaceae</taxon>
        <taxon>Burkholderia</taxon>
        <taxon>Burkholderia cepacia complex</taxon>
    </lineage>
</organism>
<dbReference type="EMBL" id="RKIO01000004">
    <property type="protein sequence ID" value="RSC03201.1"/>
    <property type="molecule type" value="Genomic_DNA"/>
</dbReference>
<evidence type="ECO:0000313" key="1">
    <source>
        <dbReference type="EMBL" id="RSC03201.1"/>
    </source>
</evidence>
<gene>
    <name evidence="1" type="ORF">EGT41_27980</name>
</gene>